<keyword evidence="7" id="KW-1185">Reference proteome</keyword>
<dbReference type="GO" id="GO:0036374">
    <property type="term" value="F:glutathione hydrolase activity"/>
    <property type="evidence" value="ECO:0007669"/>
    <property type="project" value="InterPro"/>
</dbReference>
<evidence type="ECO:0000256" key="4">
    <source>
        <dbReference type="PIRSR" id="PIRSR600101-2"/>
    </source>
</evidence>
<keyword evidence="2" id="KW-0325">Glycoprotein</keyword>
<dbReference type="Pfam" id="PF01019">
    <property type="entry name" value="G_glu_transpept"/>
    <property type="match status" value="1"/>
</dbReference>
<evidence type="ECO:0000313" key="6">
    <source>
        <dbReference type="Ensembl" id="ENSSORP00005034748.1"/>
    </source>
</evidence>
<dbReference type="GO" id="GO:0031179">
    <property type="term" value="P:peptide modification"/>
    <property type="evidence" value="ECO:0007669"/>
    <property type="project" value="TreeGrafter"/>
</dbReference>
<dbReference type="AlphaFoldDB" id="A0A673B2H2"/>
<feature type="binding site" evidence="4">
    <location>
        <begin position="452"/>
        <end position="453"/>
    </location>
    <ligand>
        <name>L-glutamate</name>
        <dbReference type="ChEBI" id="CHEBI:29985"/>
    </ligand>
</feature>
<evidence type="ECO:0000256" key="2">
    <source>
        <dbReference type="ARBA" id="ARBA00023180"/>
    </source>
</evidence>
<accession>A0A673B2H2</accession>
<dbReference type="Gene3D" id="1.10.246.130">
    <property type="match status" value="1"/>
</dbReference>
<feature type="binding site" evidence="4">
    <location>
        <begin position="400"/>
        <end position="402"/>
    </location>
    <ligand>
        <name>L-glutamate</name>
        <dbReference type="ChEBI" id="CHEBI:29985"/>
    </ligand>
</feature>
<dbReference type="GO" id="GO:0050727">
    <property type="term" value="P:regulation of inflammatory response"/>
    <property type="evidence" value="ECO:0007669"/>
    <property type="project" value="TreeGrafter"/>
</dbReference>
<dbReference type="FunFam" id="1.10.246.130:FF:000002">
    <property type="entry name" value="glutathione hydrolase 1 proenzyme"/>
    <property type="match status" value="1"/>
</dbReference>
<comment type="similarity">
    <text evidence="1">Belongs to the gamma-glutamyltransferase family.</text>
</comment>
<name>A0A673B2H2_9TELE</name>
<dbReference type="Ensembl" id="ENSSORT00005035672.1">
    <property type="protein sequence ID" value="ENSSORP00005034748.1"/>
    <property type="gene ID" value="ENSSORG00005016368.1"/>
</dbReference>
<gene>
    <name evidence="6" type="primary">LOC115430039</name>
</gene>
<feature type="binding site" evidence="4">
    <location>
        <position position="424"/>
    </location>
    <ligand>
        <name>L-glutamate</name>
        <dbReference type="ChEBI" id="CHEBI:29985"/>
    </ligand>
</feature>
<evidence type="ECO:0000256" key="3">
    <source>
        <dbReference type="PIRSR" id="PIRSR600101-1"/>
    </source>
</evidence>
<protein>
    <submittedName>
        <fullName evidence="6">Glutathione hydrolase 1 proenzyme-like</fullName>
    </submittedName>
</protein>
<feature type="transmembrane region" description="Helical" evidence="5">
    <location>
        <begin position="7"/>
        <end position="26"/>
    </location>
</feature>
<keyword evidence="5" id="KW-0472">Membrane</keyword>
<dbReference type="Gene3D" id="3.60.20.40">
    <property type="match status" value="2"/>
</dbReference>
<proteinExistence type="inferred from homology"/>
<organism evidence="6 7">
    <name type="scientific">Sphaeramia orbicularis</name>
    <name type="common">orbiculate cardinalfish</name>
    <dbReference type="NCBI Taxonomy" id="375764"/>
    <lineage>
        <taxon>Eukaryota</taxon>
        <taxon>Metazoa</taxon>
        <taxon>Chordata</taxon>
        <taxon>Craniata</taxon>
        <taxon>Vertebrata</taxon>
        <taxon>Euteleostomi</taxon>
        <taxon>Actinopterygii</taxon>
        <taxon>Neopterygii</taxon>
        <taxon>Teleostei</taxon>
        <taxon>Neoteleostei</taxon>
        <taxon>Acanthomorphata</taxon>
        <taxon>Gobiaria</taxon>
        <taxon>Kurtiformes</taxon>
        <taxon>Apogonoidei</taxon>
        <taxon>Apogonidae</taxon>
        <taxon>Apogoninae</taxon>
        <taxon>Sphaeramia</taxon>
    </lineage>
</organism>
<dbReference type="InterPro" id="IPR043138">
    <property type="entry name" value="GGT_lsub"/>
</dbReference>
<dbReference type="GO" id="GO:0002682">
    <property type="term" value="P:regulation of immune system process"/>
    <property type="evidence" value="ECO:0007669"/>
    <property type="project" value="TreeGrafter"/>
</dbReference>
<dbReference type="InterPro" id="IPR029055">
    <property type="entry name" value="Ntn_hydrolases_N"/>
</dbReference>
<reference evidence="6" key="1">
    <citation type="submission" date="2019-06" db="EMBL/GenBank/DDBJ databases">
        <authorList>
            <consortium name="Wellcome Sanger Institute Data Sharing"/>
        </authorList>
    </citation>
    <scope>NUCLEOTIDE SEQUENCE [LARGE SCALE GENOMIC DNA]</scope>
</reference>
<dbReference type="InterPro" id="IPR000101">
    <property type="entry name" value="GGT_peptidase"/>
</dbReference>
<feature type="active site" description="Nucleophile" evidence="3">
    <location>
        <position position="382"/>
    </location>
</feature>
<dbReference type="GO" id="GO:0005886">
    <property type="term" value="C:plasma membrane"/>
    <property type="evidence" value="ECO:0007669"/>
    <property type="project" value="TreeGrafter"/>
</dbReference>
<reference evidence="6" key="3">
    <citation type="submission" date="2025-09" db="UniProtKB">
        <authorList>
            <consortium name="Ensembl"/>
        </authorList>
    </citation>
    <scope>IDENTIFICATION</scope>
</reference>
<evidence type="ECO:0000256" key="1">
    <source>
        <dbReference type="ARBA" id="ARBA00009381"/>
    </source>
</evidence>
<keyword evidence="5" id="KW-0812">Transmembrane</keyword>
<evidence type="ECO:0000256" key="5">
    <source>
        <dbReference type="SAM" id="Phobius"/>
    </source>
</evidence>
<feature type="binding site" evidence="4">
    <location>
        <position position="106"/>
    </location>
    <ligand>
        <name>L-glutamate</name>
        <dbReference type="ChEBI" id="CHEBI:29985"/>
    </ligand>
</feature>
<sequence length="540" mass="58334">MVKKKVIVALMMLVVAAVATFVGVFFSGGKRKPPNEYFKAAVAADAGLCSEVGRVILIKGGSAVDAAIAAMLCTGLVNAHNMGIGGGLFFTIYNATTGKVETIDARETAPRNATQDMFGNSTDLSQTGGLAIAVPGQIRGYEMAHRRHGKLPWKDLFQPSTDLAEKGFPLGRALADALKLYKKTIIKNPALCEVFCGEDGDVRKENETIMFPKLAETYRKIATEGPNVFYEGQLAQNLVADIAAAGGIITMQDLEEYVAILDEEPLRVNVGEYTMVAPTAPASGPVLSLILNILKGYNFTSDSLGSTENKVLTYHRIVEAFRFAYAKRTLLGDPKFVNISDLIQNMTSDVYADALREKITDDTTHDTNYYEPQFFLPENHGTTHISVVAEDGSAVAATSTINLYLGSEVMSNSTGIVLNDGMDDFSSPLFDNYFGLPPSPNNFIKPGKRPTSSMCPTILLDKNNKVKMVVGALTLSLLSGLQSGLTVCSCLQTVMAGLALKNHTTKFHDSWVGVVQAVVRYEDGLRAQSDPRKWAYAAGY</sequence>
<dbReference type="GO" id="GO:0006751">
    <property type="term" value="P:glutathione catabolic process"/>
    <property type="evidence" value="ECO:0007669"/>
    <property type="project" value="InterPro"/>
</dbReference>
<dbReference type="InterPro" id="IPR043137">
    <property type="entry name" value="GGT_ssub_C"/>
</dbReference>
<dbReference type="SUPFAM" id="SSF56235">
    <property type="entry name" value="N-terminal nucleophile aminohydrolases (Ntn hydrolases)"/>
    <property type="match status" value="1"/>
</dbReference>
<evidence type="ECO:0000313" key="7">
    <source>
        <dbReference type="Proteomes" id="UP000472271"/>
    </source>
</evidence>
<dbReference type="PANTHER" id="PTHR11686:SF56">
    <property type="entry name" value="GLUTATHIONE HYDROLASE 1 PROENZYME-RELATED"/>
    <property type="match status" value="1"/>
</dbReference>
<reference evidence="6" key="2">
    <citation type="submission" date="2025-08" db="UniProtKB">
        <authorList>
            <consortium name="Ensembl"/>
        </authorList>
    </citation>
    <scope>IDENTIFICATION</scope>
</reference>
<dbReference type="Proteomes" id="UP000472271">
    <property type="component" value="Chromosome 12"/>
</dbReference>
<dbReference type="PRINTS" id="PR01210">
    <property type="entry name" value="GGTRANSPTASE"/>
</dbReference>
<keyword evidence="5" id="KW-1133">Transmembrane helix</keyword>
<dbReference type="PANTHER" id="PTHR11686">
    <property type="entry name" value="GAMMA GLUTAMYL TRANSPEPTIDASE"/>
    <property type="match status" value="1"/>
</dbReference>